<reference evidence="3" key="1">
    <citation type="journal article" date="2019" name="Int. J. Syst. Evol. Microbiol.">
        <title>The Global Catalogue of Microorganisms (GCM) 10K type strain sequencing project: providing services to taxonomists for standard genome sequencing and annotation.</title>
        <authorList>
            <consortium name="The Broad Institute Genomics Platform"/>
            <consortium name="The Broad Institute Genome Sequencing Center for Infectious Disease"/>
            <person name="Wu L."/>
            <person name="Ma J."/>
        </authorList>
    </citation>
    <scope>NUCLEOTIDE SEQUENCE [LARGE SCALE GENOMIC DNA]</scope>
    <source>
        <strain evidence="3">JCM 14307</strain>
    </source>
</reference>
<comment type="caution">
    <text evidence="2">The sequence shown here is derived from an EMBL/GenBank/DDBJ whole genome shotgun (WGS) entry which is preliminary data.</text>
</comment>
<dbReference type="Proteomes" id="UP001500280">
    <property type="component" value="Unassembled WGS sequence"/>
</dbReference>
<organism evidence="2 3">
    <name type="scientific">Kribbella yunnanensis</name>
    <dbReference type="NCBI Taxonomy" id="190194"/>
    <lineage>
        <taxon>Bacteria</taxon>
        <taxon>Bacillati</taxon>
        <taxon>Actinomycetota</taxon>
        <taxon>Actinomycetes</taxon>
        <taxon>Propionibacteriales</taxon>
        <taxon>Kribbellaceae</taxon>
        <taxon>Kribbella</taxon>
    </lineage>
</organism>
<protein>
    <recommendedName>
        <fullName evidence="4">Chitin-binding type-3 domain-containing protein</fullName>
    </recommendedName>
</protein>
<evidence type="ECO:0000313" key="3">
    <source>
        <dbReference type="Proteomes" id="UP001500280"/>
    </source>
</evidence>
<name>A0ABP4V8R3_9ACTN</name>
<accession>A0ABP4V8R3</accession>
<proteinExistence type="predicted"/>
<keyword evidence="3" id="KW-1185">Reference proteome</keyword>
<sequence>MVSGLREPVRVSATPGGPEEGATMSTFRKSAALTGALAAGVLAVSLATTGTASAATVSGGWYSTSGACNQSGKNITSNPSSPYEGWSWNCKYVSTHNPHWHLLLTS</sequence>
<gene>
    <name evidence="2" type="ORF">GCM10009745_79590</name>
</gene>
<evidence type="ECO:0000313" key="2">
    <source>
        <dbReference type="EMBL" id="GAA1718773.1"/>
    </source>
</evidence>
<dbReference type="EMBL" id="BAAANF010000030">
    <property type="protein sequence ID" value="GAA1718773.1"/>
    <property type="molecule type" value="Genomic_DNA"/>
</dbReference>
<feature type="region of interest" description="Disordered" evidence="1">
    <location>
        <begin position="1"/>
        <end position="23"/>
    </location>
</feature>
<evidence type="ECO:0008006" key="4">
    <source>
        <dbReference type="Google" id="ProtNLM"/>
    </source>
</evidence>
<evidence type="ECO:0000256" key="1">
    <source>
        <dbReference type="SAM" id="MobiDB-lite"/>
    </source>
</evidence>